<feature type="region of interest" description="Disordered" evidence="9">
    <location>
        <begin position="42"/>
        <end position="66"/>
    </location>
</feature>
<dbReference type="GO" id="GO:0008270">
    <property type="term" value="F:zinc ion binding"/>
    <property type="evidence" value="ECO:0007669"/>
    <property type="project" value="UniProtKB-KW"/>
</dbReference>
<name>A0AAP0PNB7_9MAGN</name>
<dbReference type="InterPro" id="IPR045191">
    <property type="entry name" value="MBR1/2-like"/>
</dbReference>
<proteinExistence type="predicted"/>
<feature type="domain" description="RING-type" evidence="10">
    <location>
        <begin position="384"/>
        <end position="425"/>
    </location>
</feature>
<evidence type="ECO:0000256" key="3">
    <source>
        <dbReference type="ARBA" id="ARBA00022679"/>
    </source>
</evidence>
<gene>
    <name evidence="11" type="ORF">Syun_008631</name>
</gene>
<dbReference type="EMBL" id="JBBNAF010000004">
    <property type="protein sequence ID" value="KAK9150322.1"/>
    <property type="molecule type" value="Genomic_DNA"/>
</dbReference>
<sequence length="431" mass="49955">MSTNSAYISKRRRSLRSNPDEFDYLQERSTRIIIGRNVDETDQQVPPRRDQDTGVMDVPQNPARFGWSNSRLRRRQRLQHNPIQETNMSFSDEHRRTVQHMNFLGTNVETDQQVPPHRDQDDPPVLTPPRVLLALGDQDIGITDVPQNPTGFGWSNSRLRRRVQHNPIQETNMSFLGMNVQTDQQVPSRDHNNNARRNQDDPPVLAPRVVQDAPPSDNARRHQDGPSSNSPPHLSYTFIPGNGAADVRQNPSRFGWSNSRVRRRVQPNPIQETNVIPSQEEDTTALQYTNRFRWTNSRVRRVQPNPIPETNMIPSQEDTAAVQHANRFRWTNSRVRVRRNPIQGTDTRFLEEQNRERKSGQSEEEILKHLKTRTVRVSEEGESCSICMDEYVVDKKVGSLSCRHEFHIDCIKDWLLQKNTCPICRRPALKI</sequence>
<dbReference type="EC" id="2.3.2.27" evidence="2"/>
<dbReference type="CDD" id="cd16454">
    <property type="entry name" value="RING-H2_PA-TM-RING"/>
    <property type="match status" value="1"/>
</dbReference>
<keyword evidence="6" id="KW-0833">Ubl conjugation pathway</keyword>
<keyword evidence="4" id="KW-0479">Metal-binding</keyword>
<comment type="catalytic activity">
    <reaction evidence="1">
        <text>S-ubiquitinyl-[E2 ubiquitin-conjugating enzyme]-L-cysteine + [acceptor protein]-L-lysine = [E2 ubiquitin-conjugating enzyme]-L-cysteine + N(6)-ubiquitinyl-[acceptor protein]-L-lysine.</text>
        <dbReference type="EC" id="2.3.2.27"/>
    </reaction>
</comment>
<dbReference type="Gene3D" id="3.30.40.10">
    <property type="entry name" value="Zinc/RING finger domain, C3HC4 (zinc finger)"/>
    <property type="match status" value="1"/>
</dbReference>
<comment type="caution">
    <text evidence="11">The sequence shown here is derived from an EMBL/GenBank/DDBJ whole genome shotgun (WGS) entry which is preliminary data.</text>
</comment>
<dbReference type="InterPro" id="IPR001841">
    <property type="entry name" value="Znf_RING"/>
</dbReference>
<evidence type="ECO:0000256" key="7">
    <source>
        <dbReference type="ARBA" id="ARBA00022833"/>
    </source>
</evidence>
<dbReference type="PROSITE" id="PS50089">
    <property type="entry name" value="ZF_RING_2"/>
    <property type="match status" value="1"/>
</dbReference>
<evidence type="ECO:0000256" key="4">
    <source>
        <dbReference type="ARBA" id="ARBA00022723"/>
    </source>
</evidence>
<dbReference type="GO" id="GO:0061630">
    <property type="term" value="F:ubiquitin protein ligase activity"/>
    <property type="evidence" value="ECO:0007669"/>
    <property type="project" value="UniProtKB-EC"/>
</dbReference>
<keyword evidence="5 8" id="KW-0863">Zinc-finger</keyword>
<dbReference type="PANTHER" id="PTHR22937:SF163">
    <property type="entry name" value="RING-TYPE E3 UBIQUITIN TRANSFERASE"/>
    <property type="match status" value="1"/>
</dbReference>
<evidence type="ECO:0000256" key="6">
    <source>
        <dbReference type="ARBA" id="ARBA00022786"/>
    </source>
</evidence>
<dbReference type="PANTHER" id="PTHR22937">
    <property type="entry name" value="E3 UBIQUITIN-PROTEIN LIGASE RNF165"/>
    <property type="match status" value="1"/>
</dbReference>
<keyword evidence="3" id="KW-0808">Transferase</keyword>
<evidence type="ECO:0000256" key="8">
    <source>
        <dbReference type="PROSITE-ProRule" id="PRU00175"/>
    </source>
</evidence>
<accession>A0AAP0PNB7</accession>
<evidence type="ECO:0000256" key="2">
    <source>
        <dbReference type="ARBA" id="ARBA00012483"/>
    </source>
</evidence>
<feature type="compositionally biased region" description="Basic and acidic residues" evidence="9">
    <location>
        <begin position="188"/>
        <end position="200"/>
    </location>
</feature>
<feature type="region of interest" description="Disordered" evidence="9">
    <location>
        <begin position="184"/>
        <end position="254"/>
    </location>
</feature>
<keyword evidence="7" id="KW-0862">Zinc</keyword>
<evidence type="ECO:0000256" key="1">
    <source>
        <dbReference type="ARBA" id="ARBA00000900"/>
    </source>
</evidence>
<dbReference type="InterPro" id="IPR013083">
    <property type="entry name" value="Znf_RING/FYVE/PHD"/>
</dbReference>
<dbReference type="Pfam" id="PF13639">
    <property type="entry name" value="zf-RING_2"/>
    <property type="match status" value="1"/>
</dbReference>
<dbReference type="SMART" id="SM00184">
    <property type="entry name" value="RING"/>
    <property type="match status" value="1"/>
</dbReference>
<evidence type="ECO:0000256" key="9">
    <source>
        <dbReference type="SAM" id="MobiDB-lite"/>
    </source>
</evidence>
<evidence type="ECO:0000259" key="10">
    <source>
        <dbReference type="PROSITE" id="PS50089"/>
    </source>
</evidence>
<dbReference type="AlphaFoldDB" id="A0AAP0PNB7"/>
<protein>
    <recommendedName>
        <fullName evidence="2">RING-type E3 ubiquitin transferase</fullName>
        <ecNumber evidence="2">2.3.2.27</ecNumber>
    </recommendedName>
</protein>
<keyword evidence="12" id="KW-1185">Reference proteome</keyword>
<dbReference type="Proteomes" id="UP001420932">
    <property type="component" value="Unassembled WGS sequence"/>
</dbReference>
<reference evidence="11 12" key="1">
    <citation type="submission" date="2024-01" db="EMBL/GenBank/DDBJ databases">
        <title>Genome assemblies of Stephania.</title>
        <authorList>
            <person name="Yang L."/>
        </authorList>
    </citation>
    <scope>NUCLEOTIDE SEQUENCE [LARGE SCALE GENOMIC DNA]</scope>
    <source>
        <strain evidence="11">YNDBR</strain>
        <tissue evidence="11">Leaf</tissue>
    </source>
</reference>
<evidence type="ECO:0000313" key="12">
    <source>
        <dbReference type="Proteomes" id="UP001420932"/>
    </source>
</evidence>
<dbReference type="SUPFAM" id="SSF57850">
    <property type="entry name" value="RING/U-box"/>
    <property type="match status" value="1"/>
</dbReference>
<organism evidence="11 12">
    <name type="scientific">Stephania yunnanensis</name>
    <dbReference type="NCBI Taxonomy" id="152371"/>
    <lineage>
        <taxon>Eukaryota</taxon>
        <taxon>Viridiplantae</taxon>
        <taxon>Streptophyta</taxon>
        <taxon>Embryophyta</taxon>
        <taxon>Tracheophyta</taxon>
        <taxon>Spermatophyta</taxon>
        <taxon>Magnoliopsida</taxon>
        <taxon>Ranunculales</taxon>
        <taxon>Menispermaceae</taxon>
        <taxon>Menispermoideae</taxon>
        <taxon>Cissampelideae</taxon>
        <taxon>Stephania</taxon>
    </lineage>
</organism>
<evidence type="ECO:0000313" key="11">
    <source>
        <dbReference type="EMBL" id="KAK9150322.1"/>
    </source>
</evidence>
<evidence type="ECO:0000256" key="5">
    <source>
        <dbReference type="ARBA" id="ARBA00022771"/>
    </source>
</evidence>